<dbReference type="AlphaFoldDB" id="A0A1A8WP26"/>
<keyword evidence="2" id="KW-0472">Membrane</keyword>
<name>A0A1A8WP26_PLAOA</name>
<evidence type="ECO:0000313" key="3">
    <source>
        <dbReference type="EMBL" id="SBS93610.1"/>
    </source>
</evidence>
<gene>
    <name evidence="3" type="ORF">POVCU2_0082440</name>
</gene>
<reference evidence="4" key="1">
    <citation type="submission" date="2016-05" db="EMBL/GenBank/DDBJ databases">
        <authorList>
            <person name="Naeem Raeece"/>
        </authorList>
    </citation>
    <scope>NUCLEOTIDE SEQUENCE [LARGE SCALE GENOMIC DNA]</scope>
</reference>
<accession>A0A1A8WP26</accession>
<sequence>MVNKDEEEIGALEEEEEEEEEEDEDEEYSLGDTYYSSVRTFQKYEDEFKKVTVESDDKKKYKILCDSYNNIYFSGSNHNDRCYTIAKYLKHIKEKDDDDTVYRCKCLNYLLHTDQIFRTYPDNNISKLFRSYKKLSSKFEICDRTIEHIKYEDVLENIRKLYDLNNAIDKLEYSLEHDKGNISKNAEKFAEIYRNSRDKCSTDNINGYCSELKVFEKYCYERTKPENYTESLEILKSLIPKDRTSSIIVSFIMILGIPFFLYILYKFSPLGSWANIQLQKNKKMWNNLSENEHNLNIPRHDQLNMKNSKFNIKYHSA</sequence>
<keyword evidence="2" id="KW-1133">Transmembrane helix</keyword>
<dbReference type="EMBL" id="FLQU01001577">
    <property type="protein sequence ID" value="SBS93610.1"/>
    <property type="molecule type" value="Genomic_DNA"/>
</dbReference>
<feature type="region of interest" description="Disordered" evidence="1">
    <location>
        <begin position="1"/>
        <end position="29"/>
    </location>
</feature>
<dbReference type="Proteomes" id="UP000078560">
    <property type="component" value="Unassembled WGS sequence"/>
</dbReference>
<dbReference type="InterPro" id="IPR008780">
    <property type="entry name" value="Plasmodium_Vir"/>
</dbReference>
<feature type="transmembrane region" description="Helical" evidence="2">
    <location>
        <begin position="247"/>
        <end position="265"/>
    </location>
</feature>
<dbReference type="Pfam" id="PF05795">
    <property type="entry name" value="Plasmodium_Vir"/>
    <property type="match status" value="1"/>
</dbReference>
<organism evidence="3 4">
    <name type="scientific">Plasmodium ovale curtisi</name>
    <dbReference type="NCBI Taxonomy" id="864141"/>
    <lineage>
        <taxon>Eukaryota</taxon>
        <taxon>Sar</taxon>
        <taxon>Alveolata</taxon>
        <taxon>Apicomplexa</taxon>
        <taxon>Aconoidasida</taxon>
        <taxon>Haemosporida</taxon>
        <taxon>Plasmodiidae</taxon>
        <taxon>Plasmodium</taxon>
        <taxon>Plasmodium (Plasmodium)</taxon>
    </lineage>
</organism>
<evidence type="ECO:0000256" key="2">
    <source>
        <dbReference type="SAM" id="Phobius"/>
    </source>
</evidence>
<keyword evidence="2" id="KW-0812">Transmembrane</keyword>
<protein>
    <submittedName>
        <fullName evidence="3">PIR Superfamily Protein</fullName>
    </submittedName>
</protein>
<evidence type="ECO:0000256" key="1">
    <source>
        <dbReference type="SAM" id="MobiDB-lite"/>
    </source>
</evidence>
<proteinExistence type="predicted"/>
<evidence type="ECO:0000313" key="4">
    <source>
        <dbReference type="Proteomes" id="UP000078560"/>
    </source>
</evidence>